<dbReference type="PANTHER" id="PTHR12899:SF3">
    <property type="entry name" value="LARGE RIBOSOMAL SUBUNIT PROTEIN UL18M"/>
    <property type="match status" value="1"/>
</dbReference>
<dbReference type="InterPro" id="IPR005484">
    <property type="entry name" value="Ribosomal_uL18_bac/plant/anim"/>
</dbReference>
<evidence type="ECO:0000313" key="8">
    <source>
        <dbReference type="EMBL" id="MBI3013606.1"/>
    </source>
</evidence>
<dbReference type="Proteomes" id="UP000741360">
    <property type="component" value="Unassembled WGS sequence"/>
</dbReference>
<reference evidence="8" key="1">
    <citation type="submission" date="2020-07" db="EMBL/GenBank/DDBJ databases">
        <title>Huge and variable diversity of episymbiotic CPR bacteria and DPANN archaea in groundwater ecosystems.</title>
        <authorList>
            <person name="He C.Y."/>
            <person name="Keren R."/>
            <person name="Whittaker M."/>
            <person name="Farag I.F."/>
            <person name="Doudna J."/>
            <person name="Cate J.H.D."/>
            <person name="Banfield J.F."/>
        </authorList>
    </citation>
    <scope>NUCLEOTIDE SEQUENCE</scope>
    <source>
        <strain evidence="8">NC_groundwater_717_Ag_S-0.2um_59_8</strain>
    </source>
</reference>
<dbReference type="GO" id="GO:0006412">
    <property type="term" value="P:translation"/>
    <property type="evidence" value="ECO:0007669"/>
    <property type="project" value="UniProtKB-UniRule"/>
</dbReference>
<accession>A0A932GMA7</accession>
<dbReference type="InterPro" id="IPR057268">
    <property type="entry name" value="Ribosomal_L18"/>
</dbReference>
<keyword evidence="2 7" id="KW-0699">rRNA-binding</keyword>
<sequence>MAHQARRKRVRKKVQGTPACPRLSVFKSARHIYAQLIDDVSGGTLLAQTSLHNDFKSRSGKGSNVAAAKLLGELLAEKAREKGITRVVFDRSGYRYHGRVKAVAEGAREKGLIF</sequence>
<evidence type="ECO:0000313" key="9">
    <source>
        <dbReference type="Proteomes" id="UP000741360"/>
    </source>
</evidence>
<dbReference type="EMBL" id="JACPSX010000010">
    <property type="protein sequence ID" value="MBI3013606.1"/>
    <property type="molecule type" value="Genomic_DNA"/>
</dbReference>
<protein>
    <recommendedName>
        <fullName evidence="6 7">Large ribosomal subunit protein uL18</fullName>
    </recommendedName>
</protein>
<dbReference type="Pfam" id="PF00861">
    <property type="entry name" value="Ribosomal_L18p"/>
    <property type="match status" value="1"/>
</dbReference>
<dbReference type="GO" id="GO:0008097">
    <property type="term" value="F:5S rRNA binding"/>
    <property type="evidence" value="ECO:0007669"/>
    <property type="project" value="TreeGrafter"/>
</dbReference>
<dbReference type="Gene3D" id="3.30.420.100">
    <property type="match status" value="1"/>
</dbReference>
<dbReference type="PANTHER" id="PTHR12899">
    <property type="entry name" value="39S RIBOSOMAL PROTEIN L18, MITOCHONDRIAL"/>
    <property type="match status" value="1"/>
</dbReference>
<keyword evidence="5 7" id="KW-0687">Ribonucleoprotein</keyword>
<comment type="subunit">
    <text evidence="7">Part of the 50S ribosomal subunit; part of the 5S rRNA/L5/L18/L25 subcomplex. Contacts the 5S and 23S rRNAs.</text>
</comment>
<organism evidence="8 9">
    <name type="scientific">Tectimicrobiota bacterium</name>
    <dbReference type="NCBI Taxonomy" id="2528274"/>
    <lineage>
        <taxon>Bacteria</taxon>
        <taxon>Pseudomonadati</taxon>
        <taxon>Nitrospinota/Tectimicrobiota group</taxon>
        <taxon>Candidatus Tectimicrobiota</taxon>
    </lineage>
</organism>
<keyword evidence="3 7" id="KW-0694">RNA-binding</keyword>
<evidence type="ECO:0000256" key="7">
    <source>
        <dbReference type="HAMAP-Rule" id="MF_01337"/>
    </source>
</evidence>
<dbReference type="InterPro" id="IPR004389">
    <property type="entry name" value="Ribosomal_uL18_bac-type"/>
</dbReference>
<dbReference type="AlphaFoldDB" id="A0A932GMA7"/>
<keyword evidence="4 7" id="KW-0689">Ribosomal protein</keyword>
<dbReference type="HAMAP" id="MF_01337_B">
    <property type="entry name" value="Ribosomal_uL18_B"/>
    <property type="match status" value="1"/>
</dbReference>
<evidence type="ECO:0000256" key="1">
    <source>
        <dbReference type="ARBA" id="ARBA00007116"/>
    </source>
</evidence>
<dbReference type="FunFam" id="3.30.420.100:FF:000001">
    <property type="entry name" value="50S ribosomal protein L18"/>
    <property type="match status" value="1"/>
</dbReference>
<comment type="function">
    <text evidence="7">This is one of the proteins that bind and probably mediate the attachment of the 5S RNA into the large ribosomal subunit, where it forms part of the central protuberance.</text>
</comment>
<evidence type="ECO:0000256" key="3">
    <source>
        <dbReference type="ARBA" id="ARBA00022884"/>
    </source>
</evidence>
<dbReference type="GO" id="GO:0022625">
    <property type="term" value="C:cytosolic large ribosomal subunit"/>
    <property type="evidence" value="ECO:0007669"/>
    <property type="project" value="TreeGrafter"/>
</dbReference>
<dbReference type="SUPFAM" id="SSF53137">
    <property type="entry name" value="Translational machinery components"/>
    <property type="match status" value="1"/>
</dbReference>
<dbReference type="CDD" id="cd00432">
    <property type="entry name" value="Ribosomal_L18_L5e"/>
    <property type="match status" value="1"/>
</dbReference>
<dbReference type="NCBIfam" id="TIGR00060">
    <property type="entry name" value="L18_bact"/>
    <property type="match status" value="1"/>
</dbReference>
<comment type="caution">
    <text evidence="8">The sequence shown here is derived from an EMBL/GenBank/DDBJ whole genome shotgun (WGS) entry which is preliminary data.</text>
</comment>
<gene>
    <name evidence="7" type="primary">rplR</name>
    <name evidence="8" type="ORF">HYY65_00750</name>
</gene>
<comment type="similarity">
    <text evidence="1 7">Belongs to the universal ribosomal protein uL18 family.</text>
</comment>
<evidence type="ECO:0000256" key="4">
    <source>
        <dbReference type="ARBA" id="ARBA00022980"/>
    </source>
</evidence>
<evidence type="ECO:0000256" key="2">
    <source>
        <dbReference type="ARBA" id="ARBA00022730"/>
    </source>
</evidence>
<dbReference type="GO" id="GO:0003735">
    <property type="term" value="F:structural constituent of ribosome"/>
    <property type="evidence" value="ECO:0007669"/>
    <property type="project" value="InterPro"/>
</dbReference>
<evidence type="ECO:0000256" key="5">
    <source>
        <dbReference type="ARBA" id="ARBA00023274"/>
    </source>
</evidence>
<evidence type="ECO:0000256" key="6">
    <source>
        <dbReference type="ARBA" id="ARBA00035197"/>
    </source>
</evidence>
<proteinExistence type="inferred from homology"/>
<name>A0A932GMA7_UNCTE</name>